<proteinExistence type="predicted"/>
<dbReference type="PaxDb" id="2903-EOD24214"/>
<dbReference type="EnsemblProtists" id="EOD24214">
    <property type="protein sequence ID" value="EOD24214"/>
    <property type="gene ID" value="EMIHUDRAFT_238860"/>
</dbReference>
<keyword evidence="7" id="KW-1185">Reference proteome</keyword>
<reference evidence="6" key="2">
    <citation type="submission" date="2024-10" db="UniProtKB">
        <authorList>
            <consortium name="EnsemblProtists"/>
        </authorList>
    </citation>
    <scope>IDENTIFICATION</scope>
</reference>
<dbReference type="Pfam" id="PF00088">
    <property type="entry name" value="Trefoil"/>
    <property type="match status" value="1"/>
</dbReference>
<dbReference type="InterPro" id="IPR017994">
    <property type="entry name" value="P_trefoil_chordata"/>
</dbReference>
<feature type="disulfide bond" evidence="4">
    <location>
        <begin position="225"/>
        <end position="251"/>
    </location>
</feature>
<dbReference type="PANTHER" id="PTHR13826">
    <property type="entry name" value="INTESTINAL TREFOIL FACTOR-RELATED"/>
    <property type="match status" value="1"/>
</dbReference>
<dbReference type="SMART" id="SM00018">
    <property type="entry name" value="PD"/>
    <property type="match status" value="1"/>
</dbReference>
<dbReference type="PROSITE" id="PS00025">
    <property type="entry name" value="P_TREFOIL_1"/>
    <property type="match status" value="1"/>
</dbReference>
<feature type="disulfide bond" evidence="4">
    <location>
        <begin position="245"/>
        <end position="262"/>
    </location>
</feature>
<evidence type="ECO:0000256" key="1">
    <source>
        <dbReference type="ARBA" id="ARBA00004613"/>
    </source>
</evidence>
<dbReference type="PANTHER" id="PTHR13826:SF14">
    <property type="entry name" value="TREFOIL FACTOR 2"/>
    <property type="match status" value="1"/>
</dbReference>
<name>A0A0D3JL29_EMIH1</name>
<dbReference type="Proteomes" id="UP000013827">
    <property type="component" value="Unassembled WGS sequence"/>
</dbReference>
<evidence type="ECO:0000256" key="2">
    <source>
        <dbReference type="ARBA" id="ARBA00022525"/>
    </source>
</evidence>
<reference evidence="7" key="1">
    <citation type="journal article" date="2013" name="Nature">
        <title>Pan genome of the phytoplankton Emiliania underpins its global distribution.</title>
        <authorList>
            <person name="Read B.A."/>
            <person name="Kegel J."/>
            <person name="Klute M.J."/>
            <person name="Kuo A."/>
            <person name="Lefebvre S.C."/>
            <person name="Maumus F."/>
            <person name="Mayer C."/>
            <person name="Miller J."/>
            <person name="Monier A."/>
            <person name="Salamov A."/>
            <person name="Young J."/>
            <person name="Aguilar M."/>
            <person name="Claverie J.M."/>
            <person name="Frickenhaus S."/>
            <person name="Gonzalez K."/>
            <person name="Herman E.K."/>
            <person name="Lin Y.C."/>
            <person name="Napier J."/>
            <person name="Ogata H."/>
            <person name="Sarno A.F."/>
            <person name="Shmutz J."/>
            <person name="Schroeder D."/>
            <person name="de Vargas C."/>
            <person name="Verret F."/>
            <person name="von Dassow P."/>
            <person name="Valentin K."/>
            <person name="Van de Peer Y."/>
            <person name="Wheeler G."/>
            <person name="Dacks J.B."/>
            <person name="Delwiche C.F."/>
            <person name="Dyhrman S.T."/>
            <person name="Glockner G."/>
            <person name="John U."/>
            <person name="Richards T."/>
            <person name="Worden A.Z."/>
            <person name="Zhang X."/>
            <person name="Grigoriev I.V."/>
            <person name="Allen A.E."/>
            <person name="Bidle K."/>
            <person name="Borodovsky M."/>
            <person name="Bowler C."/>
            <person name="Brownlee C."/>
            <person name="Cock J.M."/>
            <person name="Elias M."/>
            <person name="Gladyshev V.N."/>
            <person name="Groth M."/>
            <person name="Guda C."/>
            <person name="Hadaegh A."/>
            <person name="Iglesias-Rodriguez M.D."/>
            <person name="Jenkins J."/>
            <person name="Jones B.M."/>
            <person name="Lawson T."/>
            <person name="Leese F."/>
            <person name="Lindquist E."/>
            <person name="Lobanov A."/>
            <person name="Lomsadze A."/>
            <person name="Malik S.B."/>
            <person name="Marsh M.E."/>
            <person name="Mackinder L."/>
            <person name="Mock T."/>
            <person name="Mueller-Roeber B."/>
            <person name="Pagarete A."/>
            <person name="Parker M."/>
            <person name="Probert I."/>
            <person name="Quesneville H."/>
            <person name="Raines C."/>
            <person name="Rensing S.A."/>
            <person name="Riano-Pachon D.M."/>
            <person name="Richier S."/>
            <person name="Rokitta S."/>
            <person name="Shiraiwa Y."/>
            <person name="Soanes D.M."/>
            <person name="van der Giezen M."/>
            <person name="Wahlund T.M."/>
            <person name="Williams B."/>
            <person name="Wilson W."/>
            <person name="Wolfe G."/>
            <person name="Wurch L.L."/>
        </authorList>
    </citation>
    <scope>NUCLEOTIDE SEQUENCE</scope>
</reference>
<protein>
    <recommendedName>
        <fullName evidence="5">P-type domain-containing protein</fullName>
    </recommendedName>
</protein>
<comment type="subcellular location">
    <subcellularLocation>
        <location evidence="1">Secreted</location>
    </subcellularLocation>
</comment>
<keyword evidence="2" id="KW-0964">Secreted</keyword>
<dbReference type="InterPro" id="IPR044913">
    <property type="entry name" value="P_trefoil_dom_sf"/>
</dbReference>
<evidence type="ECO:0000259" key="5">
    <source>
        <dbReference type="PROSITE" id="PS51448"/>
    </source>
</evidence>
<dbReference type="GO" id="GO:0005615">
    <property type="term" value="C:extracellular space"/>
    <property type="evidence" value="ECO:0007669"/>
    <property type="project" value="TreeGrafter"/>
</dbReference>
<dbReference type="HOGENOM" id="CLU_651230_0_0_1"/>
<dbReference type="RefSeq" id="XP_005776643.1">
    <property type="nucleotide sequence ID" value="XM_005776586.1"/>
</dbReference>
<evidence type="ECO:0000256" key="3">
    <source>
        <dbReference type="ARBA" id="ARBA00023157"/>
    </source>
</evidence>
<dbReference type="AlphaFoldDB" id="A0A0D3JL29"/>
<dbReference type="PROSITE" id="PS51448">
    <property type="entry name" value="P_TREFOIL_2"/>
    <property type="match status" value="1"/>
</dbReference>
<organism evidence="6 7">
    <name type="scientific">Emiliania huxleyi (strain CCMP1516)</name>
    <dbReference type="NCBI Taxonomy" id="280463"/>
    <lineage>
        <taxon>Eukaryota</taxon>
        <taxon>Haptista</taxon>
        <taxon>Haptophyta</taxon>
        <taxon>Prymnesiophyceae</taxon>
        <taxon>Isochrysidales</taxon>
        <taxon>Noelaerhabdaceae</taxon>
        <taxon>Emiliania</taxon>
    </lineage>
</organism>
<dbReference type="SUPFAM" id="SSF57492">
    <property type="entry name" value="Trefoil"/>
    <property type="match status" value="1"/>
</dbReference>
<feature type="domain" description="P-type" evidence="5">
    <location>
        <begin position="223"/>
        <end position="266"/>
    </location>
</feature>
<dbReference type="InterPro" id="IPR000519">
    <property type="entry name" value="P_trefoil_dom"/>
</dbReference>
<dbReference type="KEGG" id="ehx:EMIHUDRAFT_238860"/>
<accession>A0A0D3JL29</accession>
<dbReference type="Gene3D" id="4.10.110.10">
    <property type="entry name" value="Spasmolytic Protein, domain 1"/>
    <property type="match status" value="1"/>
</dbReference>
<evidence type="ECO:0000313" key="7">
    <source>
        <dbReference type="Proteomes" id="UP000013827"/>
    </source>
</evidence>
<dbReference type="InterPro" id="IPR017957">
    <property type="entry name" value="P_trefoil_CS"/>
</dbReference>
<dbReference type="CDD" id="cd00111">
    <property type="entry name" value="Trefoil"/>
    <property type="match status" value="1"/>
</dbReference>
<evidence type="ECO:0000256" key="4">
    <source>
        <dbReference type="PROSITE-ProRule" id="PRU00779"/>
    </source>
</evidence>
<evidence type="ECO:0000313" key="6">
    <source>
        <dbReference type="EnsemblProtists" id="EOD24214"/>
    </source>
</evidence>
<sequence length="422" mass="46229">MWVAKCRGTFRCGSSTVDCGQPGFSTGNCSCEGREYTTVHTRPPVGAALAVLLRGDIRGSEADGVECALSIERHIVQPTNSSVFLTVYEQQRAVGERFAAAFVTGRIVSFTHSSRRTQFDNMFLLLRILSEYEAAHAVSFPSILIVRKDLAFKQSLRPFLLDTRLYSDDGETYGNTFLATGCCNGSPVPASGSPFWQKQDEHYVWQDMFNYCSFVKDGNPAEESCSVALNERTDCGFINITESQCQKRGCCWGPNPEGHDYCYFSGLQPASPQEVDFCGCGASKPIKCIMQSAWAACAAEEKAQRRLSYLEDKAKSAQKDAATAAGWATAAGASAAVLRKAAKAATLHLAAAEGREGEAHAERDLLYRQAQRAHALLPVQSSVWIQLRTLPLPTPTPTLLLRRSRRTVLLLQGGYWPNLLNV</sequence>
<feature type="disulfide bond" evidence="4">
    <location>
        <begin position="235"/>
        <end position="250"/>
    </location>
</feature>
<dbReference type="GeneID" id="17269758"/>
<keyword evidence="3 4" id="KW-1015">Disulfide bond</keyword>